<feature type="domain" description="CBS" evidence="13">
    <location>
        <begin position="287"/>
        <end position="344"/>
    </location>
</feature>
<name>A0ABV5WBQ6_9BACI</name>
<dbReference type="InterPro" id="IPR036318">
    <property type="entry name" value="FAD-bd_PCMH-like_sf"/>
</dbReference>
<dbReference type="RefSeq" id="WP_379948267.1">
    <property type="nucleotide sequence ID" value="NZ_JBHMAF010000020.1"/>
</dbReference>
<evidence type="ECO:0000259" key="14">
    <source>
        <dbReference type="PROSITE" id="PS51846"/>
    </source>
</evidence>
<feature type="transmembrane region" description="Helical" evidence="12">
    <location>
        <begin position="97"/>
        <end position="122"/>
    </location>
</feature>
<evidence type="ECO:0000256" key="8">
    <source>
        <dbReference type="ARBA" id="ARBA00023136"/>
    </source>
</evidence>
<feature type="domain" description="CBS" evidence="13">
    <location>
        <begin position="220"/>
        <end position="280"/>
    </location>
</feature>
<dbReference type="InterPro" id="IPR016169">
    <property type="entry name" value="FAD-bd_PCMH_sub2"/>
</dbReference>
<dbReference type="Proteomes" id="UP001589609">
    <property type="component" value="Unassembled WGS sequence"/>
</dbReference>
<comment type="caution">
    <text evidence="15">The sequence shown here is derived from an EMBL/GenBank/DDBJ whole genome shotgun (WGS) entry which is preliminary data.</text>
</comment>
<keyword evidence="8 10" id="KW-0472">Membrane</keyword>
<dbReference type="PROSITE" id="PS51371">
    <property type="entry name" value="CBS"/>
    <property type="match status" value="2"/>
</dbReference>
<dbReference type="InterPro" id="IPR000644">
    <property type="entry name" value="CBS_dom"/>
</dbReference>
<dbReference type="PANTHER" id="PTHR43099">
    <property type="entry name" value="UPF0053 PROTEIN YRKA"/>
    <property type="match status" value="1"/>
</dbReference>
<keyword evidence="7 9" id="KW-0129">CBS domain</keyword>
<keyword evidence="4 10" id="KW-0812">Transmembrane</keyword>
<keyword evidence="5" id="KW-0677">Repeat</keyword>
<dbReference type="SUPFAM" id="SSF56176">
    <property type="entry name" value="FAD-binding/transporter-associated domain-like"/>
    <property type="match status" value="1"/>
</dbReference>
<dbReference type="PROSITE" id="PS51846">
    <property type="entry name" value="CNNM"/>
    <property type="match status" value="1"/>
</dbReference>
<dbReference type="InterPro" id="IPR051676">
    <property type="entry name" value="UPF0053_domain"/>
</dbReference>
<comment type="subcellular location">
    <subcellularLocation>
        <location evidence="1">Cell membrane</location>
        <topology evidence="1">Multi-pass membrane protein</topology>
    </subcellularLocation>
</comment>
<dbReference type="SUPFAM" id="SSF54631">
    <property type="entry name" value="CBS-domain pair"/>
    <property type="match status" value="1"/>
</dbReference>
<dbReference type="InterPro" id="IPR046342">
    <property type="entry name" value="CBS_dom_sf"/>
</dbReference>
<evidence type="ECO:0000256" key="10">
    <source>
        <dbReference type="PROSITE-ProRule" id="PRU01193"/>
    </source>
</evidence>
<dbReference type="CDD" id="cd04590">
    <property type="entry name" value="CBS_pair_CorC_HlyC_assoc"/>
    <property type="match status" value="1"/>
</dbReference>
<evidence type="ECO:0000256" key="1">
    <source>
        <dbReference type="ARBA" id="ARBA00004651"/>
    </source>
</evidence>
<evidence type="ECO:0000256" key="7">
    <source>
        <dbReference type="ARBA" id="ARBA00023122"/>
    </source>
</evidence>
<dbReference type="PANTHER" id="PTHR43099:SF2">
    <property type="entry name" value="UPF0053 PROTEIN YRKA"/>
    <property type="match status" value="1"/>
</dbReference>
<feature type="region of interest" description="Disordered" evidence="11">
    <location>
        <begin position="433"/>
        <end position="453"/>
    </location>
</feature>
<dbReference type="SMART" id="SM01091">
    <property type="entry name" value="CorC_HlyC"/>
    <property type="match status" value="1"/>
</dbReference>
<evidence type="ECO:0000256" key="6">
    <source>
        <dbReference type="ARBA" id="ARBA00022989"/>
    </source>
</evidence>
<feature type="transmembrane region" description="Helical" evidence="12">
    <location>
        <begin position="134"/>
        <end position="156"/>
    </location>
</feature>
<comment type="similarity">
    <text evidence="2">Belongs to the UPF0053 family.</text>
</comment>
<sequence>MDILNISMLAVLIAGTAFFVASEFALVKAKGSRIDFLAAEGNKRALAAKTVRSNLDRYLSVCQLGITASTLGLGWLGESTVKRLLEPIFAKFEVPPSFISILSVCLSFAIITFLHVVVGEMAPKIFATQKAEAITLAVAKPLILFYRLVYPFIWLLNRSVQCIAHLFGLNPDAENEGAHSEEELRMLVSESYRNGEINQSEYKYVNKIFEFDDRLAKEIMVPRTEMVTIEKGQPLKSVMITMAAEKYTRYPIIDGDKDHIVGMINFKDVFTDFPRRNNEEERNVQQYVRPIIQVIESIPIHDLFLKMQKERTHMAILVDEYGGTSGLVTIEDILEEIVGEIQDEFDTDEQPDIQHINDYRTIVEGKVLVTEVNDLFGLAINDSDVDTIGGWILTEYFNIRQGDSVQIDMYTFCVLQMDGHSIKKIEITKQPSTFSPQQPQAAKLIGQMGSSPL</sequence>
<protein>
    <submittedName>
        <fullName evidence="15">Hemolysin family protein</fullName>
    </submittedName>
</protein>
<dbReference type="Pfam" id="PF00571">
    <property type="entry name" value="CBS"/>
    <property type="match status" value="2"/>
</dbReference>
<dbReference type="EMBL" id="JBHMAF010000020">
    <property type="protein sequence ID" value="MFB9758024.1"/>
    <property type="molecule type" value="Genomic_DNA"/>
</dbReference>
<dbReference type="InterPro" id="IPR005170">
    <property type="entry name" value="Transptr-assoc_dom"/>
</dbReference>
<evidence type="ECO:0000256" key="9">
    <source>
        <dbReference type="PROSITE-ProRule" id="PRU00703"/>
    </source>
</evidence>
<evidence type="ECO:0000313" key="15">
    <source>
        <dbReference type="EMBL" id="MFB9758024.1"/>
    </source>
</evidence>
<dbReference type="InterPro" id="IPR044751">
    <property type="entry name" value="Ion_transp-like_CBS"/>
</dbReference>
<proteinExistence type="inferred from homology"/>
<evidence type="ECO:0000256" key="3">
    <source>
        <dbReference type="ARBA" id="ARBA00022475"/>
    </source>
</evidence>
<gene>
    <name evidence="15" type="ORF">ACFFMS_05655</name>
</gene>
<evidence type="ECO:0000256" key="5">
    <source>
        <dbReference type="ARBA" id="ARBA00022737"/>
    </source>
</evidence>
<keyword evidence="6 10" id="KW-1133">Transmembrane helix</keyword>
<evidence type="ECO:0000313" key="16">
    <source>
        <dbReference type="Proteomes" id="UP001589609"/>
    </source>
</evidence>
<feature type="transmembrane region" description="Helical" evidence="12">
    <location>
        <begin position="6"/>
        <end position="27"/>
    </location>
</feature>
<reference evidence="15 16" key="1">
    <citation type="submission" date="2024-09" db="EMBL/GenBank/DDBJ databases">
        <authorList>
            <person name="Sun Q."/>
            <person name="Mori K."/>
        </authorList>
    </citation>
    <scope>NUCLEOTIDE SEQUENCE [LARGE SCALE GENOMIC DNA]</scope>
    <source>
        <strain evidence="15 16">JCM 11201</strain>
    </source>
</reference>
<keyword evidence="3" id="KW-1003">Cell membrane</keyword>
<accession>A0ABV5WBQ6</accession>
<dbReference type="InterPro" id="IPR002550">
    <property type="entry name" value="CNNM"/>
</dbReference>
<evidence type="ECO:0000256" key="11">
    <source>
        <dbReference type="SAM" id="MobiDB-lite"/>
    </source>
</evidence>
<dbReference type="Gene3D" id="3.30.465.10">
    <property type="match status" value="1"/>
</dbReference>
<evidence type="ECO:0000256" key="2">
    <source>
        <dbReference type="ARBA" id="ARBA00006337"/>
    </source>
</evidence>
<organism evidence="15 16">
    <name type="scientific">Ectobacillus funiculus</name>
    <dbReference type="NCBI Taxonomy" id="137993"/>
    <lineage>
        <taxon>Bacteria</taxon>
        <taxon>Bacillati</taxon>
        <taxon>Bacillota</taxon>
        <taxon>Bacilli</taxon>
        <taxon>Bacillales</taxon>
        <taxon>Bacillaceae</taxon>
        <taxon>Ectobacillus</taxon>
    </lineage>
</organism>
<keyword evidence="16" id="KW-1185">Reference proteome</keyword>
<evidence type="ECO:0000256" key="12">
    <source>
        <dbReference type="SAM" id="Phobius"/>
    </source>
</evidence>
<evidence type="ECO:0000259" key="13">
    <source>
        <dbReference type="PROSITE" id="PS51371"/>
    </source>
</evidence>
<dbReference type="Pfam" id="PF03471">
    <property type="entry name" value="CorC_HlyC"/>
    <property type="match status" value="1"/>
</dbReference>
<dbReference type="Pfam" id="PF01595">
    <property type="entry name" value="CNNM"/>
    <property type="match status" value="1"/>
</dbReference>
<feature type="transmembrane region" description="Helical" evidence="12">
    <location>
        <begin position="58"/>
        <end position="77"/>
    </location>
</feature>
<evidence type="ECO:0000256" key="4">
    <source>
        <dbReference type="ARBA" id="ARBA00022692"/>
    </source>
</evidence>
<dbReference type="Gene3D" id="3.10.580.10">
    <property type="entry name" value="CBS-domain"/>
    <property type="match status" value="1"/>
</dbReference>
<feature type="domain" description="CNNM transmembrane" evidence="14">
    <location>
        <begin position="1"/>
        <end position="201"/>
    </location>
</feature>